<proteinExistence type="predicted"/>
<keyword evidence="1" id="KW-0677">Repeat</keyword>
<protein>
    <recommendedName>
        <fullName evidence="4">ABC transporter domain-containing protein</fullName>
    </recommendedName>
</protein>
<accession>A0A7S0F5W4</accession>
<keyword evidence="3" id="KW-0067">ATP-binding</keyword>
<gene>
    <name evidence="5" type="ORF">CAUS1442_LOCUS13032</name>
</gene>
<evidence type="ECO:0000259" key="4">
    <source>
        <dbReference type="PROSITE" id="PS50893"/>
    </source>
</evidence>
<dbReference type="InterPro" id="IPR027417">
    <property type="entry name" value="P-loop_NTPase"/>
</dbReference>
<dbReference type="PANTHER" id="PTHR19211">
    <property type="entry name" value="ATP-BINDING TRANSPORT PROTEIN-RELATED"/>
    <property type="match status" value="1"/>
</dbReference>
<reference evidence="5" key="1">
    <citation type="submission" date="2021-01" db="EMBL/GenBank/DDBJ databases">
        <authorList>
            <person name="Corre E."/>
            <person name="Pelletier E."/>
            <person name="Niang G."/>
            <person name="Scheremetjew M."/>
            <person name="Finn R."/>
            <person name="Kale V."/>
            <person name="Holt S."/>
            <person name="Cochrane G."/>
            <person name="Meng A."/>
            <person name="Brown T."/>
            <person name="Cohen L."/>
        </authorList>
    </citation>
    <scope>NUCLEOTIDE SEQUENCE</scope>
    <source>
        <strain evidence="5">CCMP3328</strain>
    </source>
</reference>
<dbReference type="CDD" id="cd03221">
    <property type="entry name" value="ABCF_EF-3"/>
    <property type="match status" value="1"/>
</dbReference>
<dbReference type="SUPFAM" id="SSF52540">
    <property type="entry name" value="P-loop containing nucleoside triphosphate hydrolases"/>
    <property type="match status" value="1"/>
</dbReference>
<dbReference type="PROSITE" id="PS50893">
    <property type="entry name" value="ABC_TRANSPORTER_2"/>
    <property type="match status" value="1"/>
</dbReference>
<evidence type="ECO:0000256" key="1">
    <source>
        <dbReference type="ARBA" id="ARBA00022737"/>
    </source>
</evidence>
<dbReference type="EMBL" id="HBEF01021055">
    <property type="protein sequence ID" value="CAD8340897.1"/>
    <property type="molecule type" value="Transcribed_RNA"/>
</dbReference>
<dbReference type="GO" id="GO:0005524">
    <property type="term" value="F:ATP binding"/>
    <property type="evidence" value="ECO:0007669"/>
    <property type="project" value="UniProtKB-KW"/>
</dbReference>
<evidence type="ECO:0000313" key="5">
    <source>
        <dbReference type="EMBL" id="CAD8340897.1"/>
    </source>
</evidence>
<keyword evidence="2" id="KW-0547">Nucleotide-binding</keyword>
<dbReference type="PROSITE" id="PS00211">
    <property type="entry name" value="ABC_TRANSPORTER_1"/>
    <property type="match status" value="1"/>
</dbReference>
<organism evidence="5">
    <name type="scientific">Craspedostauros australis</name>
    <dbReference type="NCBI Taxonomy" id="1486917"/>
    <lineage>
        <taxon>Eukaryota</taxon>
        <taxon>Sar</taxon>
        <taxon>Stramenopiles</taxon>
        <taxon>Ochrophyta</taxon>
        <taxon>Bacillariophyta</taxon>
        <taxon>Bacillariophyceae</taxon>
        <taxon>Bacillariophycidae</taxon>
        <taxon>Naviculales</taxon>
        <taxon>Naviculaceae</taxon>
        <taxon>Craspedostauros</taxon>
    </lineage>
</organism>
<dbReference type="Pfam" id="PF00005">
    <property type="entry name" value="ABC_tran"/>
    <property type="match status" value="1"/>
</dbReference>
<dbReference type="SMART" id="SM00382">
    <property type="entry name" value="AAA"/>
    <property type="match status" value="1"/>
</dbReference>
<dbReference type="Gene3D" id="3.40.50.300">
    <property type="entry name" value="P-loop containing nucleotide triphosphate hydrolases"/>
    <property type="match status" value="1"/>
</dbReference>
<dbReference type="AlphaFoldDB" id="A0A7S0F5W4"/>
<evidence type="ECO:0000256" key="3">
    <source>
        <dbReference type="ARBA" id="ARBA00022840"/>
    </source>
</evidence>
<dbReference type="InterPro" id="IPR017871">
    <property type="entry name" value="ABC_transporter-like_CS"/>
</dbReference>
<dbReference type="InterPro" id="IPR003593">
    <property type="entry name" value="AAA+_ATPase"/>
</dbReference>
<feature type="domain" description="ABC transporter" evidence="4">
    <location>
        <begin position="2"/>
        <end position="208"/>
    </location>
</feature>
<evidence type="ECO:0000256" key="2">
    <source>
        <dbReference type="ARBA" id="ARBA00022741"/>
    </source>
</evidence>
<dbReference type="InterPro" id="IPR003439">
    <property type="entry name" value="ABC_transporter-like_ATP-bd"/>
</dbReference>
<sequence length="208" mass="23342">MFQKKPGYLFDGVDLCVEEGSKVCILGYNGVGKSSLLRLLAKAEAPTEGTIHHASGISIGYWDADLLKRRVQNHGASTSLKYLQDKYGNRTEQDLRSELTSFGLAPHQITRPIHYLSGGEQTRLALVDLMLNDPPVLLLDNPTCHLDVESVEALTYGLQRWKGTVVMVSHDASFLRVLDVQCYVLTEKEGKLRRLEGGMDMYLKHFKY</sequence>
<dbReference type="InterPro" id="IPR050611">
    <property type="entry name" value="ABCF"/>
</dbReference>
<dbReference type="PANTHER" id="PTHR19211:SF117">
    <property type="entry name" value="ATP-BINDING CASSETTE SUB-FAMILY F MEMBER 3"/>
    <property type="match status" value="1"/>
</dbReference>
<name>A0A7S0F5W4_9STRA</name>
<dbReference type="GO" id="GO:0016887">
    <property type="term" value="F:ATP hydrolysis activity"/>
    <property type="evidence" value="ECO:0007669"/>
    <property type="project" value="InterPro"/>
</dbReference>